<organism evidence="1 2">
    <name type="scientific">Phlebia brevispora</name>
    <dbReference type="NCBI Taxonomy" id="194682"/>
    <lineage>
        <taxon>Eukaryota</taxon>
        <taxon>Fungi</taxon>
        <taxon>Dikarya</taxon>
        <taxon>Basidiomycota</taxon>
        <taxon>Agaricomycotina</taxon>
        <taxon>Agaricomycetes</taxon>
        <taxon>Polyporales</taxon>
        <taxon>Meruliaceae</taxon>
        <taxon>Phlebia</taxon>
    </lineage>
</organism>
<evidence type="ECO:0000313" key="1">
    <source>
        <dbReference type="EMBL" id="KAJ3554690.1"/>
    </source>
</evidence>
<protein>
    <submittedName>
        <fullName evidence="1">Uncharacterized protein</fullName>
    </submittedName>
</protein>
<reference evidence="1" key="1">
    <citation type="submission" date="2022-07" db="EMBL/GenBank/DDBJ databases">
        <title>Genome Sequence of Phlebia brevispora.</title>
        <authorList>
            <person name="Buettner E."/>
        </authorList>
    </citation>
    <scope>NUCLEOTIDE SEQUENCE</scope>
    <source>
        <strain evidence="1">MPL23</strain>
    </source>
</reference>
<comment type="caution">
    <text evidence="1">The sequence shown here is derived from an EMBL/GenBank/DDBJ whole genome shotgun (WGS) entry which is preliminary data.</text>
</comment>
<proteinExistence type="predicted"/>
<evidence type="ECO:0000313" key="2">
    <source>
        <dbReference type="Proteomes" id="UP001148662"/>
    </source>
</evidence>
<dbReference type="EMBL" id="JANHOG010000405">
    <property type="protein sequence ID" value="KAJ3554690.1"/>
    <property type="molecule type" value="Genomic_DNA"/>
</dbReference>
<name>A0ACC1T725_9APHY</name>
<accession>A0ACC1T725</accession>
<sequence length="101" mass="11514">MREKVDPLTGEPWPVESVLYTVKAWFHGYLSELADLVEKDHRRTIRRALEDEDAMGRAVERASKCDACRQDAAKELFGMITTIIDQVDYAIDKVPFEDAGI</sequence>
<keyword evidence="2" id="KW-1185">Reference proteome</keyword>
<dbReference type="Proteomes" id="UP001148662">
    <property type="component" value="Unassembled WGS sequence"/>
</dbReference>
<gene>
    <name evidence="1" type="ORF">NM688_g2978</name>
</gene>